<accession>A0A176W9A6</accession>
<dbReference type="Proteomes" id="UP001162541">
    <property type="component" value="Chromosome 4"/>
</dbReference>
<evidence type="ECO:0000313" key="4">
    <source>
        <dbReference type="Proteomes" id="UP000077202"/>
    </source>
</evidence>
<protein>
    <submittedName>
        <fullName evidence="3">Uncharacterized protein</fullName>
    </submittedName>
</protein>
<dbReference type="EMBL" id="AP019869">
    <property type="protein sequence ID" value="BBN08343.1"/>
    <property type="molecule type" value="Genomic_DNA"/>
</dbReference>
<evidence type="ECO:0000313" key="3">
    <source>
        <dbReference type="EMBL" id="OAE28995.1"/>
    </source>
</evidence>
<feature type="compositionally biased region" description="Low complexity" evidence="1">
    <location>
        <begin position="92"/>
        <end position="101"/>
    </location>
</feature>
<reference evidence="3 4" key="1">
    <citation type="submission" date="2016-03" db="EMBL/GenBank/DDBJ databases">
        <title>Mechanisms controlling the formation of the plant cell surface in tip-growing cells are functionally conserved among land plants.</title>
        <authorList>
            <person name="Honkanen S."/>
            <person name="Jones V.A."/>
            <person name="Morieri G."/>
            <person name="Champion C."/>
            <person name="Hetherington A.J."/>
            <person name="Kelly S."/>
            <person name="Saint-Marcoux D."/>
            <person name="Proust H."/>
            <person name="Prescott H."/>
            <person name="Dolan L."/>
        </authorList>
    </citation>
    <scope>NUCLEOTIDE SEQUENCE [LARGE SCALE GENOMIC DNA]</scope>
    <source>
        <strain evidence="4">cv. Tak-1 and cv. Tak-2</strain>
        <tissue evidence="3">Whole gametophyte</tissue>
    </source>
</reference>
<name>A0A176W9A6_MARPO</name>
<dbReference type="Proteomes" id="UP000077202">
    <property type="component" value="Unassembled WGS sequence"/>
</dbReference>
<organism evidence="3 4">
    <name type="scientific">Marchantia polymorpha subsp. ruderalis</name>
    <dbReference type="NCBI Taxonomy" id="1480154"/>
    <lineage>
        <taxon>Eukaryota</taxon>
        <taxon>Viridiplantae</taxon>
        <taxon>Streptophyta</taxon>
        <taxon>Embryophyta</taxon>
        <taxon>Marchantiophyta</taxon>
        <taxon>Marchantiopsida</taxon>
        <taxon>Marchantiidae</taxon>
        <taxon>Marchantiales</taxon>
        <taxon>Marchantiaceae</taxon>
        <taxon>Marchantia</taxon>
    </lineage>
</organism>
<gene>
    <name evidence="3" type="ORF">AXG93_3036s1220</name>
    <name evidence="2" type="ORF">Mp_4g10790</name>
</gene>
<dbReference type="AlphaFoldDB" id="A0A176W9A6"/>
<feature type="region of interest" description="Disordered" evidence="1">
    <location>
        <begin position="177"/>
        <end position="204"/>
    </location>
</feature>
<proteinExistence type="predicted"/>
<feature type="region of interest" description="Disordered" evidence="1">
    <location>
        <begin position="92"/>
        <end position="128"/>
    </location>
</feature>
<evidence type="ECO:0000313" key="2">
    <source>
        <dbReference type="EMBL" id="BBN08343.1"/>
    </source>
</evidence>
<feature type="compositionally biased region" description="Low complexity" evidence="1">
    <location>
        <begin position="179"/>
        <end position="188"/>
    </location>
</feature>
<reference evidence="5" key="3">
    <citation type="journal article" date="2020" name="Curr. Biol.">
        <title>Chromatin organization in early land plants reveals an ancestral association between H3K27me3, transposons, and constitutive heterochromatin.</title>
        <authorList>
            <person name="Montgomery S.A."/>
            <person name="Tanizawa Y."/>
            <person name="Galik B."/>
            <person name="Wang N."/>
            <person name="Ito T."/>
            <person name="Mochizuki T."/>
            <person name="Akimcheva S."/>
            <person name="Bowman J.L."/>
            <person name="Cognat V."/>
            <person name="Marechal-Drouard L."/>
            <person name="Ekker H."/>
            <person name="Hong S.F."/>
            <person name="Kohchi T."/>
            <person name="Lin S.S."/>
            <person name="Liu L.D."/>
            <person name="Nakamura Y."/>
            <person name="Valeeva L.R."/>
            <person name="Shakirov E.V."/>
            <person name="Shippen D.E."/>
            <person name="Wei W.L."/>
            <person name="Yagura M."/>
            <person name="Yamaoka S."/>
            <person name="Yamato K.T."/>
            <person name="Liu C."/>
            <person name="Berger F."/>
        </authorList>
    </citation>
    <scope>NUCLEOTIDE SEQUENCE [LARGE SCALE GENOMIC DNA]</scope>
    <source>
        <strain evidence="5">Tak-1</strain>
    </source>
</reference>
<evidence type="ECO:0000313" key="5">
    <source>
        <dbReference type="Proteomes" id="UP001162541"/>
    </source>
</evidence>
<feature type="compositionally biased region" description="Basic and acidic residues" evidence="1">
    <location>
        <begin position="189"/>
        <end position="198"/>
    </location>
</feature>
<reference evidence="2" key="2">
    <citation type="journal article" date="2019" name="Curr. Biol.">
        <title>Chromatin organization in early land plants reveals an ancestral association between H3K27me3, transposons, and constitutive heterochromatin.</title>
        <authorList>
            <person name="Montgomery S.A."/>
            <person name="Tanizawa Y."/>
            <person name="Galik B."/>
            <person name="Wang N."/>
            <person name="Ito T."/>
            <person name="Mochizuki T."/>
            <person name="Akimcheva S."/>
            <person name="Bowman J."/>
            <person name="Cognat V."/>
            <person name="Drouard L."/>
            <person name="Ekker H."/>
            <person name="Houng S."/>
            <person name="Kohchi T."/>
            <person name="Lin S."/>
            <person name="Liu L.D."/>
            <person name="Nakamura Y."/>
            <person name="Valeeva L.R."/>
            <person name="Shakirov E.V."/>
            <person name="Shippen D.E."/>
            <person name="Wei W."/>
            <person name="Yagura M."/>
            <person name="Yamaoka S."/>
            <person name="Yamato K.T."/>
            <person name="Liu C."/>
            <person name="Berger F."/>
        </authorList>
    </citation>
    <scope>NUCLEOTIDE SEQUENCE [LARGE SCALE GENOMIC DNA]</scope>
    <source>
        <strain evidence="2">Tak-1</strain>
    </source>
</reference>
<evidence type="ECO:0000256" key="1">
    <source>
        <dbReference type="SAM" id="MobiDB-lite"/>
    </source>
</evidence>
<keyword evidence="4" id="KW-1185">Reference proteome</keyword>
<sequence length="204" mass="23057">MIVCKFPFPETQEVVRPIPTPTPCECSDETARIDHKLAALRALGAVGFHILHYSYQESKFRVELIGTPAGLCIELSSQEYFKFTQAMESQQEAVESQQEVQPKAPEELTTTEEKLTEVSPAESTKGKSKGRYLRKMLPMLGIKTRTEKENSHMQMRQRISMLMICILRLFEKKKKATKATKATTTTTETAKEELKEEPSAALSL</sequence>
<dbReference type="EMBL" id="LVLJ01001564">
    <property type="protein sequence ID" value="OAE28995.1"/>
    <property type="molecule type" value="Genomic_DNA"/>
</dbReference>